<evidence type="ECO:0000256" key="10">
    <source>
        <dbReference type="ARBA" id="ARBA00047298"/>
    </source>
</evidence>
<dbReference type="EC" id="2.7.11.12" evidence="2"/>
<evidence type="ECO:0000256" key="3">
    <source>
        <dbReference type="ARBA" id="ARBA00022527"/>
    </source>
</evidence>
<gene>
    <name evidence="16" type="ORF">Dbus_chr2Lg1234</name>
</gene>
<feature type="compositionally biased region" description="Low complexity" evidence="12">
    <location>
        <begin position="75"/>
        <end position="86"/>
    </location>
</feature>
<dbReference type="OrthoDB" id="63267at2759"/>
<feature type="compositionally biased region" description="Low complexity" evidence="12">
    <location>
        <begin position="378"/>
        <end position="388"/>
    </location>
</feature>
<keyword evidence="6" id="KW-0547">Nucleotide-binding</keyword>
<dbReference type="SMART" id="SM00220">
    <property type="entry name" value="S_TKc"/>
    <property type="match status" value="1"/>
</dbReference>
<dbReference type="CDD" id="cd00038">
    <property type="entry name" value="CAP_ED"/>
    <property type="match status" value="2"/>
</dbReference>
<keyword evidence="3" id="KW-0723">Serine/threonine-protein kinase</keyword>
<dbReference type="Pfam" id="PF00069">
    <property type="entry name" value="Pkinase"/>
    <property type="match status" value="1"/>
</dbReference>
<keyword evidence="7" id="KW-0418">Kinase</keyword>
<evidence type="ECO:0000256" key="7">
    <source>
        <dbReference type="ARBA" id="ARBA00022777"/>
    </source>
</evidence>
<dbReference type="FunFam" id="2.60.120.10:FF:000130">
    <property type="entry name" value="Protein kinase, cGMP-dependent"/>
    <property type="match status" value="1"/>
</dbReference>
<evidence type="ECO:0000259" key="13">
    <source>
        <dbReference type="PROSITE" id="PS50011"/>
    </source>
</evidence>
<dbReference type="PROSITE" id="PS50042">
    <property type="entry name" value="CNMP_BINDING_3"/>
    <property type="match status" value="2"/>
</dbReference>
<evidence type="ECO:0000313" key="17">
    <source>
        <dbReference type="Proteomes" id="UP000494163"/>
    </source>
</evidence>
<dbReference type="CDD" id="cd05572">
    <property type="entry name" value="STKc_cGK"/>
    <property type="match status" value="1"/>
</dbReference>
<dbReference type="PROSITE" id="PS00888">
    <property type="entry name" value="CNMP_BINDING_1"/>
    <property type="match status" value="1"/>
</dbReference>
<evidence type="ECO:0000256" key="4">
    <source>
        <dbReference type="ARBA" id="ARBA00022535"/>
    </source>
</evidence>
<dbReference type="SUPFAM" id="SSF51206">
    <property type="entry name" value="cAMP-binding domain-like"/>
    <property type="match status" value="2"/>
</dbReference>
<dbReference type="AlphaFoldDB" id="A0A0M3QTM6"/>
<evidence type="ECO:0000256" key="2">
    <source>
        <dbReference type="ARBA" id="ARBA00012428"/>
    </source>
</evidence>
<comment type="similarity">
    <text evidence="1">Belongs to the protein kinase superfamily. AGC Ser/Thr protein kinase family. cGMP subfamily.</text>
</comment>
<dbReference type="PANTHER" id="PTHR24353">
    <property type="entry name" value="CYCLIC NUCLEOTIDE-DEPENDENT PROTEIN KINASE"/>
    <property type="match status" value="1"/>
</dbReference>
<dbReference type="EMBL" id="CP012523">
    <property type="protein sequence ID" value="ALC39149.1"/>
    <property type="molecule type" value="Genomic_DNA"/>
</dbReference>
<feature type="compositionally biased region" description="Low complexity" evidence="12">
    <location>
        <begin position="179"/>
        <end position="188"/>
    </location>
</feature>
<dbReference type="InterPro" id="IPR000719">
    <property type="entry name" value="Prot_kinase_dom"/>
</dbReference>
<feature type="region of interest" description="Disordered" evidence="12">
    <location>
        <begin position="368"/>
        <end position="400"/>
    </location>
</feature>
<keyword evidence="17" id="KW-1185">Reference proteome</keyword>
<dbReference type="SMR" id="A0A0M3QTM6"/>
<feature type="compositionally biased region" description="Polar residues" evidence="12">
    <location>
        <begin position="389"/>
        <end position="400"/>
    </location>
</feature>
<keyword evidence="8" id="KW-0067">ATP-binding</keyword>
<protein>
    <recommendedName>
        <fullName evidence="2">cGMP-dependent protein kinase</fullName>
        <ecNumber evidence="2">2.7.11.12</ecNumber>
    </recommendedName>
</protein>
<dbReference type="Pfam" id="PF00027">
    <property type="entry name" value="cNMP_binding"/>
    <property type="match status" value="2"/>
</dbReference>
<evidence type="ECO:0000259" key="15">
    <source>
        <dbReference type="PROSITE" id="PS51285"/>
    </source>
</evidence>
<evidence type="ECO:0000256" key="11">
    <source>
        <dbReference type="ARBA" id="ARBA00047462"/>
    </source>
</evidence>
<feature type="domain" description="Cyclic nucleotide-binding" evidence="14">
    <location>
        <begin position="628"/>
        <end position="743"/>
    </location>
</feature>
<evidence type="ECO:0000256" key="5">
    <source>
        <dbReference type="ARBA" id="ARBA00022679"/>
    </source>
</evidence>
<feature type="compositionally biased region" description="Polar residues" evidence="12">
    <location>
        <begin position="61"/>
        <end position="74"/>
    </location>
</feature>
<dbReference type="GO" id="GO:0005524">
    <property type="term" value="F:ATP binding"/>
    <property type="evidence" value="ECO:0007669"/>
    <property type="project" value="UniProtKB-KW"/>
</dbReference>
<dbReference type="Gene3D" id="1.10.510.10">
    <property type="entry name" value="Transferase(Phosphotransferase) domain 1"/>
    <property type="match status" value="1"/>
</dbReference>
<dbReference type="InterPro" id="IPR014710">
    <property type="entry name" value="RmlC-like_jellyroll"/>
</dbReference>
<feature type="region of interest" description="Disordered" evidence="12">
    <location>
        <begin position="61"/>
        <end position="204"/>
    </location>
</feature>
<evidence type="ECO:0000313" key="16">
    <source>
        <dbReference type="EMBL" id="ALC39149.1"/>
    </source>
</evidence>
<feature type="compositionally biased region" description="Basic and acidic residues" evidence="12">
    <location>
        <begin position="130"/>
        <end position="153"/>
    </location>
</feature>
<reference evidence="16 17" key="1">
    <citation type="submission" date="2015-08" db="EMBL/GenBank/DDBJ databases">
        <title>Ancestral chromatin configuration constrains chromatin evolution on differentiating sex chromosomes in Drosophila.</title>
        <authorList>
            <person name="Zhou Q."/>
            <person name="Bachtrog D."/>
        </authorList>
    </citation>
    <scope>NUCLEOTIDE SEQUENCE [LARGE SCALE GENOMIC DNA]</scope>
    <source>
        <tissue evidence="16">Whole larvae</tissue>
    </source>
</reference>
<dbReference type="PROSITE" id="PS51285">
    <property type="entry name" value="AGC_KINASE_CTER"/>
    <property type="match status" value="1"/>
</dbReference>
<comment type="catalytic activity">
    <reaction evidence="10">
        <text>L-threonyl-[protein] + ATP = O-phospho-L-threonyl-[protein] + ADP + H(+)</text>
        <dbReference type="Rhea" id="RHEA:46608"/>
        <dbReference type="Rhea" id="RHEA-COMP:11060"/>
        <dbReference type="Rhea" id="RHEA-COMP:11605"/>
        <dbReference type="ChEBI" id="CHEBI:15378"/>
        <dbReference type="ChEBI" id="CHEBI:30013"/>
        <dbReference type="ChEBI" id="CHEBI:30616"/>
        <dbReference type="ChEBI" id="CHEBI:61977"/>
        <dbReference type="ChEBI" id="CHEBI:456216"/>
        <dbReference type="EC" id="2.7.11.12"/>
    </reaction>
</comment>
<evidence type="ECO:0000256" key="12">
    <source>
        <dbReference type="SAM" id="MobiDB-lite"/>
    </source>
</evidence>
<dbReference type="Gene3D" id="2.60.120.10">
    <property type="entry name" value="Jelly Rolls"/>
    <property type="match status" value="2"/>
</dbReference>
<evidence type="ECO:0000256" key="9">
    <source>
        <dbReference type="ARBA" id="ARBA00022992"/>
    </source>
</evidence>
<feature type="domain" description="Cyclic nucleotide-binding" evidence="14">
    <location>
        <begin position="746"/>
        <end position="851"/>
    </location>
</feature>
<feature type="domain" description="AGC-kinase C-terminal" evidence="15">
    <location>
        <begin position="1147"/>
        <end position="1198"/>
    </location>
</feature>
<keyword evidence="4" id="KW-0140">cGMP</keyword>
<dbReference type="PROSITE" id="PS00889">
    <property type="entry name" value="CNMP_BINDING_2"/>
    <property type="match status" value="1"/>
</dbReference>
<evidence type="ECO:0000256" key="1">
    <source>
        <dbReference type="ARBA" id="ARBA00006352"/>
    </source>
</evidence>
<feature type="region of interest" description="Disordered" evidence="12">
    <location>
        <begin position="321"/>
        <end position="341"/>
    </location>
</feature>
<feature type="domain" description="Protein kinase" evidence="13">
    <location>
        <begin position="889"/>
        <end position="1146"/>
    </location>
</feature>
<dbReference type="FunFam" id="1.10.510.10:FF:000210">
    <property type="entry name" value="Non-specific serine/threonine protein kinase"/>
    <property type="match status" value="1"/>
</dbReference>
<organism evidence="16 17">
    <name type="scientific">Drosophila busckii</name>
    <name type="common">Fruit fly</name>
    <dbReference type="NCBI Taxonomy" id="30019"/>
    <lineage>
        <taxon>Eukaryota</taxon>
        <taxon>Metazoa</taxon>
        <taxon>Ecdysozoa</taxon>
        <taxon>Arthropoda</taxon>
        <taxon>Hexapoda</taxon>
        <taxon>Insecta</taxon>
        <taxon>Pterygota</taxon>
        <taxon>Neoptera</taxon>
        <taxon>Endopterygota</taxon>
        <taxon>Diptera</taxon>
        <taxon>Brachycera</taxon>
        <taxon>Muscomorpha</taxon>
        <taxon>Ephydroidea</taxon>
        <taxon>Drosophilidae</taxon>
        <taxon>Drosophila</taxon>
    </lineage>
</organism>
<proteinExistence type="inferred from homology"/>
<evidence type="ECO:0000256" key="8">
    <source>
        <dbReference type="ARBA" id="ARBA00022840"/>
    </source>
</evidence>
<dbReference type="InterPro" id="IPR018488">
    <property type="entry name" value="cNMP-bd_CS"/>
</dbReference>
<dbReference type="InterPro" id="IPR000961">
    <property type="entry name" value="AGC-kinase_C"/>
</dbReference>
<dbReference type="GO" id="GO:0004692">
    <property type="term" value="F:cGMP-dependent protein kinase activity"/>
    <property type="evidence" value="ECO:0007669"/>
    <property type="project" value="UniProtKB-EC"/>
</dbReference>
<feature type="compositionally biased region" description="Polar residues" evidence="12">
    <location>
        <begin position="87"/>
        <end position="103"/>
    </location>
</feature>
<dbReference type="PROSITE" id="PS00108">
    <property type="entry name" value="PROTEIN_KINASE_ST"/>
    <property type="match status" value="1"/>
</dbReference>
<evidence type="ECO:0000256" key="6">
    <source>
        <dbReference type="ARBA" id="ARBA00022741"/>
    </source>
</evidence>
<dbReference type="OMA" id="MIKCRAS"/>
<dbReference type="InterPro" id="IPR008271">
    <property type="entry name" value="Ser/Thr_kinase_AS"/>
</dbReference>
<dbReference type="InterPro" id="IPR035014">
    <property type="entry name" value="STKc_cGK"/>
</dbReference>
<name>A0A0M3QTM6_DROBS</name>
<keyword evidence="5" id="KW-0808">Transferase</keyword>
<dbReference type="InterPro" id="IPR000595">
    <property type="entry name" value="cNMP-bd_dom"/>
</dbReference>
<keyword evidence="9" id="KW-0142">cGMP-binding</keyword>
<dbReference type="Proteomes" id="UP000494163">
    <property type="component" value="Chromosome 2L"/>
</dbReference>
<accession>A0A0M3QTM6</accession>
<comment type="catalytic activity">
    <reaction evidence="11">
        <text>L-seryl-[protein] + ATP = O-phospho-L-seryl-[protein] + ADP + H(+)</text>
        <dbReference type="Rhea" id="RHEA:17989"/>
        <dbReference type="Rhea" id="RHEA-COMP:9863"/>
        <dbReference type="Rhea" id="RHEA-COMP:11604"/>
        <dbReference type="ChEBI" id="CHEBI:15378"/>
        <dbReference type="ChEBI" id="CHEBI:29999"/>
        <dbReference type="ChEBI" id="CHEBI:30616"/>
        <dbReference type="ChEBI" id="CHEBI:83421"/>
        <dbReference type="ChEBI" id="CHEBI:456216"/>
        <dbReference type="EC" id="2.7.11.12"/>
    </reaction>
</comment>
<dbReference type="SMART" id="SM00100">
    <property type="entry name" value="cNMP"/>
    <property type="match status" value="2"/>
</dbReference>
<dbReference type="InterPro" id="IPR018490">
    <property type="entry name" value="cNMP-bd_dom_sf"/>
</dbReference>
<dbReference type="Gene3D" id="3.30.200.20">
    <property type="entry name" value="Phosphorylase Kinase, domain 1"/>
    <property type="match status" value="1"/>
</dbReference>
<dbReference type="SUPFAM" id="SSF56112">
    <property type="entry name" value="Protein kinase-like (PK-like)"/>
    <property type="match status" value="1"/>
</dbReference>
<evidence type="ECO:0000259" key="14">
    <source>
        <dbReference type="PROSITE" id="PS50042"/>
    </source>
</evidence>
<dbReference type="STRING" id="30019.A0A0M3QTM6"/>
<dbReference type="InterPro" id="IPR011009">
    <property type="entry name" value="Kinase-like_dom_sf"/>
</dbReference>
<dbReference type="PANTHER" id="PTHR24353:SF144">
    <property type="match status" value="1"/>
</dbReference>
<dbReference type="GO" id="GO:0030553">
    <property type="term" value="F:cGMP binding"/>
    <property type="evidence" value="ECO:0007669"/>
    <property type="project" value="UniProtKB-KW"/>
</dbReference>
<dbReference type="FunFam" id="2.60.120.10:FF:000072">
    <property type="entry name" value="cGMP-dependent protein kinase"/>
    <property type="match status" value="1"/>
</dbReference>
<sequence length="1198" mass="134117">MACFPRFFHHRSKNKFTPAQDENSDTILNTQDSPVQIGLYIRREEKPLYSPIITPSASEAQLQRLRQQSTAHNPQSQQQQQQQQQQIVNENLTSTPSTVSNSDGLPDDSSLGIQQRKMFRSNKNRLLLQSEEREKDVGKDKAKAQEQEQEKETLPVNGCAINVTRSNSKLKPVKERRPTALPTEAPPADADEEDERTSADAVDGSQSKLKVNVNGIIDESGDSEASVPPTTFTPNAEAEAETNVKFFIGLTQELNADDDTLSCHSNDNNNNSNNCNKLANGTLPQSQPQVLGYEQQKMPAKSKSNMSLNYLSRSKSIIANETATANGGGGSHQKRRVSTMPDIMIPPPPPMPLELLKPATPLHLRKKTAVKDNATGPEATEATTETTEQSFSTSNSQASNACSPNCHQWLTLCEASVPPTTFTPNAEAEAETNVKFFIGLTQELNADDDTLSCHSNDNNNNSNNCNKLANGTLPQSQPQVLGYEQQKMPAKSKSNMSLNYLSRSKSIIANETATANGGGGSHQKRRVSTMPDIMIPPPPPMPLELLKPATPLHLRKKTADNLTKSELEQHYNSRSSQSSITKLQRVEGGLIYMRPNLPVQQNIEIEYIAKDEATRNLILNAIERNDFLNNLMDKERKEMVINAMAPASYKQNSYIIMEHDEGSEIFVSADGYYEVIQAGHKVGNFGPATVFGELAILYNAPRKATIKAASDARVWKIARETFRAIMQLSGSREREENLQFLRSAPFLQELEESLLGKVVDLLQRKFYETGSCIVREGELGNEFFIIRGGTVTIKKKDAAGVEQVVAKRKRGDYFGEQALMNADVRQASVYADAPGSEVLKLEREAFVSYLGTIRQLSEKPDVQSNGSERSSNKSAEFDNEHAHIAISDLKKVATLGSGAFGRVDLVAYNTQAFALKIIKKIEVIKQDQIEHVYNEKNVMIKCRASPFIAQLYRTYRNEKYVYFLMEACMGGDVWTVMTKRQYFDDKTAKFIAGCVVEAFDYLHAHNFIYRDLKPENLMLSSDGYCKLVDFGFAKYVRPNEKTNTFAGTPEYVAPEIILDRGHDRSVDYWGLGILIYELLVGQTPFRGVNQVKIYQKILGGIDLIAMPSRIPKSAQHLIRHLCKQLPAERLGYQRRGIADIKRHSWFDSLDWVQLKQKQLTSPIKRPLKSWKDLQYFMPLGVENDYEPPEELSGWDKDF</sequence>
<dbReference type="PROSITE" id="PS50011">
    <property type="entry name" value="PROTEIN_KINASE_DOM"/>
    <property type="match status" value="1"/>
</dbReference>